<dbReference type="InterPro" id="IPR036188">
    <property type="entry name" value="FAD/NAD-bd_sf"/>
</dbReference>
<dbReference type="EMBL" id="DSQF01000001">
    <property type="protein sequence ID" value="HGZ41830.1"/>
    <property type="molecule type" value="Genomic_DNA"/>
</dbReference>
<accession>A0A832I210</accession>
<dbReference type="Gene3D" id="3.50.50.60">
    <property type="entry name" value="FAD/NAD(P)-binding domain"/>
    <property type="match status" value="1"/>
</dbReference>
<evidence type="ECO:0000259" key="9">
    <source>
        <dbReference type="Pfam" id="PF07992"/>
    </source>
</evidence>
<evidence type="ECO:0000256" key="2">
    <source>
        <dbReference type="ARBA" id="ARBA00008312"/>
    </source>
</evidence>
<evidence type="ECO:0000256" key="6">
    <source>
        <dbReference type="ARBA" id="ARBA00023002"/>
    </source>
</evidence>
<name>A0A832I210_UNCEI</name>
<dbReference type="AlphaFoldDB" id="A0A832I210"/>
<organism evidence="10">
    <name type="scientific">Eiseniibacteriota bacterium</name>
    <dbReference type="NCBI Taxonomy" id="2212470"/>
    <lineage>
        <taxon>Bacteria</taxon>
        <taxon>Candidatus Eiseniibacteriota</taxon>
    </lineage>
</organism>
<dbReference type="SUPFAM" id="SSF51971">
    <property type="entry name" value="Nucleotide-binding domain"/>
    <property type="match status" value="1"/>
</dbReference>
<comment type="caution">
    <text evidence="10">The sequence shown here is derived from an EMBL/GenBank/DDBJ whole genome shotgun (WGS) entry which is preliminary data.</text>
</comment>
<keyword evidence="3" id="KW-0285">Flavoprotein</keyword>
<evidence type="ECO:0000256" key="1">
    <source>
        <dbReference type="ARBA" id="ARBA00001974"/>
    </source>
</evidence>
<dbReference type="PANTHER" id="PTHR48467:SF1">
    <property type="entry name" value="GLUTAMATE SYNTHASE 1 [NADH], CHLOROPLASTIC-LIKE"/>
    <property type="match status" value="1"/>
</dbReference>
<keyword evidence="6" id="KW-0560">Oxidoreductase</keyword>
<dbReference type="InterPro" id="IPR023753">
    <property type="entry name" value="FAD/NAD-binding_dom"/>
</dbReference>
<dbReference type="PANTHER" id="PTHR48467">
    <property type="entry name" value="GLUTAMATE SYNTHASE 1 [NADH], CHLOROPLASTIC-LIKE"/>
    <property type="match status" value="1"/>
</dbReference>
<feature type="binding site" evidence="8">
    <location>
        <position position="377"/>
    </location>
    <ligand>
        <name>NADP(+)</name>
        <dbReference type="ChEBI" id="CHEBI:58349"/>
    </ligand>
</feature>
<dbReference type="InterPro" id="IPR021163">
    <property type="entry name" value="Ferredox_Rdtase_adrenod"/>
</dbReference>
<dbReference type="InterPro" id="IPR055275">
    <property type="entry name" value="Ferredox_Rdtase"/>
</dbReference>
<evidence type="ECO:0000256" key="8">
    <source>
        <dbReference type="PIRSR" id="PIRSR000362-2"/>
    </source>
</evidence>
<sequence length="464" mass="49135">MNDTASAPLRVAIVGSGPAAFYAAEHLMKAAGRPVAVDMIERLPTPYGLVRGGVAPDHPKIKSVVSTFEKIAAQPGFRFFGNVEFGRDVTREDLARRFHAVLFATGAQTDRRMGIPGEDLAGSHSATEFVAWYNGHPDFRDRAFDLSARAVAVVGVGNVAMDVARILSLSEAELRRTDMADHALEALAAAGVREVFVLGRRGPVQAAFTTNEVRELGELAEADVVVRPDEVELDPASAAELEGARSATKQKVDIVREFARRVPSGKPRRLVLRFRVAPVEVLDDGAGRVAGLRVARTRLVPNAAGGVSAETTGETEVLPVGLVFRSVGYRGVALPGVPFDDRSGLIPNDRGRVLDAPGGAPVPGLYASGWIKRGPSGVIGNNKACSVETVNALLEDAAAGRLPAPAAPDPAAFEALVRGRCPACVTFADWQALDRLEVARGEPLGRPRVKFTRVADMLAAIGKA</sequence>
<evidence type="ECO:0000256" key="3">
    <source>
        <dbReference type="ARBA" id="ARBA00022630"/>
    </source>
</evidence>
<evidence type="ECO:0000256" key="4">
    <source>
        <dbReference type="ARBA" id="ARBA00022827"/>
    </source>
</evidence>
<keyword evidence="4 7" id="KW-0274">FAD</keyword>
<comment type="cofactor">
    <cofactor evidence="1 7">
        <name>FAD</name>
        <dbReference type="ChEBI" id="CHEBI:57692"/>
    </cofactor>
</comment>
<feature type="binding site" evidence="7">
    <location>
        <position position="49"/>
    </location>
    <ligand>
        <name>FAD</name>
        <dbReference type="ChEBI" id="CHEBI:57692"/>
    </ligand>
</feature>
<dbReference type="PRINTS" id="PR00419">
    <property type="entry name" value="ADXRDTASE"/>
</dbReference>
<comment type="similarity">
    <text evidence="2">Belongs to the ferredoxin--NADP reductase type 1 family.</text>
</comment>
<proteinExistence type="inferred from homology"/>
<dbReference type="GO" id="GO:0016491">
    <property type="term" value="F:oxidoreductase activity"/>
    <property type="evidence" value="ECO:0007669"/>
    <property type="project" value="UniProtKB-KW"/>
</dbReference>
<feature type="binding site" evidence="7">
    <location>
        <position position="41"/>
    </location>
    <ligand>
        <name>FAD</name>
        <dbReference type="ChEBI" id="CHEBI:57692"/>
    </ligand>
</feature>
<gene>
    <name evidence="10" type="ORF">ENR23_00105</name>
</gene>
<dbReference type="Pfam" id="PF07992">
    <property type="entry name" value="Pyr_redox_2"/>
    <property type="match status" value="1"/>
</dbReference>
<keyword evidence="5 8" id="KW-0521">NADP</keyword>
<feature type="binding site" evidence="8">
    <location>
        <position position="212"/>
    </location>
    <ligand>
        <name>NADP(+)</name>
        <dbReference type="ChEBI" id="CHEBI:58349"/>
    </ligand>
</feature>
<feature type="domain" description="FAD/NAD(P)-binding" evidence="9">
    <location>
        <begin position="10"/>
        <end position="184"/>
    </location>
</feature>
<feature type="binding site" evidence="8">
    <location>
        <begin position="200"/>
        <end position="201"/>
    </location>
    <ligand>
        <name>NADP(+)</name>
        <dbReference type="ChEBI" id="CHEBI:58349"/>
    </ligand>
</feature>
<evidence type="ECO:0000313" key="10">
    <source>
        <dbReference type="EMBL" id="HGZ41830.1"/>
    </source>
</evidence>
<feature type="binding site" evidence="7">
    <location>
        <begin position="377"/>
        <end position="379"/>
    </location>
    <ligand>
        <name>FAD</name>
        <dbReference type="ChEBI" id="CHEBI:57692"/>
    </ligand>
</feature>
<reference evidence="10" key="1">
    <citation type="journal article" date="2020" name="mSystems">
        <title>Genome- and Community-Level Interaction Insights into Carbon Utilization and Element Cycling Functions of Hydrothermarchaeota in Hydrothermal Sediment.</title>
        <authorList>
            <person name="Zhou Z."/>
            <person name="Liu Y."/>
            <person name="Xu W."/>
            <person name="Pan J."/>
            <person name="Luo Z.H."/>
            <person name="Li M."/>
        </authorList>
    </citation>
    <scope>NUCLEOTIDE SEQUENCE [LARGE SCALE GENOMIC DNA]</scope>
    <source>
        <strain evidence="10">SpSt-381</strain>
    </source>
</reference>
<evidence type="ECO:0000256" key="7">
    <source>
        <dbReference type="PIRSR" id="PIRSR000362-1"/>
    </source>
</evidence>
<evidence type="ECO:0000256" key="5">
    <source>
        <dbReference type="ARBA" id="ARBA00022857"/>
    </source>
</evidence>
<feature type="binding site" evidence="7">
    <location>
        <position position="19"/>
    </location>
    <ligand>
        <name>FAD</name>
        <dbReference type="ChEBI" id="CHEBI:57692"/>
    </ligand>
</feature>
<feature type="binding site" evidence="7">
    <location>
        <position position="370"/>
    </location>
    <ligand>
        <name>FAD</name>
        <dbReference type="ChEBI" id="CHEBI:57692"/>
    </ligand>
</feature>
<protein>
    <submittedName>
        <fullName evidence="10">NADP oxidoreductase</fullName>
    </submittedName>
</protein>
<dbReference type="PIRSF" id="PIRSF000362">
    <property type="entry name" value="FNR"/>
    <property type="match status" value="1"/>
</dbReference>
<dbReference type="Gene3D" id="3.40.50.720">
    <property type="entry name" value="NAD(P)-binding Rossmann-like Domain"/>
    <property type="match status" value="1"/>
</dbReference>